<feature type="region of interest" description="Disordered" evidence="2">
    <location>
        <begin position="1"/>
        <end position="134"/>
    </location>
</feature>
<dbReference type="SUPFAM" id="SSF81383">
    <property type="entry name" value="F-box domain"/>
    <property type="match status" value="1"/>
</dbReference>
<dbReference type="Proteomes" id="UP000016931">
    <property type="component" value="Unassembled WGS sequence"/>
</dbReference>
<dbReference type="InterPro" id="IPR001810">
    <property type="entry name" value="F-box_dom"/>
</dbReference>
<dbReference type="AlphaFoldDB" id="M3BRZ2"/>
<organism evidence="4 5">
    <name type="scientific">Sphaerulina musiva (strain SO2202)</name>
    <name type="common">Poplar stem canker fungus</name>
    <name type="synonym">Septoria musiva</name>
    <dbReference type="NCBI Taxonomy" id="692275"/>
    <lineage>
        <taxon>Eukaryota</taxon>
        <taxon>Fungi</taxon>
        <taxon>Dikarya</taxon>
        <taxon>Ascomycota</taxon>
        <taxon>Pezizomycotina</taxon>
        <taxon>Dothideomycetes</taxon>
        <taxon>Dothideomycetidae</taxon>
        <taxon>Mycosphaerellales</taxon>
        <taxon>Mycosphaerellaceae</taxon>
        <taxon>Sphaerulina</taxon>
    </lineage>
</organism>
<dbReference type="OrthoDB" id="2117972at2759"/>
<dbReference type="GeneID" id="27904182"/>
<dbReference type="Gene3D" id="1.20.1280.50">
    <property type="match status" value="1"/>
</dbReference>
<protein>
    <recommendedName>
        <fullName evidence="3">F-box domain-containing protein</fullName>
    </recommendedName>
</protein>
<keyword evidence="5" id="KW-1185">Reference proteome</keyword>
<proteinExistence type="predicted"/>
<evidence type="ECO:0000259" key="3">
    <source>
        <dbReference type="PROSITE" id="PS50181"/>
    </source>
</evidence>
<dbReference type="InterPro" id="IPR045464">
    <property type="entry name" value="Hrt3/FBXO9_C"/>
</dbReference>
<dbReference type="PANTHER" id="PTHR12874">
    <property type="entry name" value="F-BOX ONLY PROTEIN 48-RELATED"/>
    <property type="match status" value="1"/>
</dbReference>
<evidence type="ECO:0000313" key="4">
    <source>
        <dbReference type="EMBL" id="EMF08878.1"/>
    </source>
</evidence>
<evidence type="ECO:0000313" key="5">
    <source>
        <dbReference type="Proteomes" id="UP000016931"/>
    </source>
</evidence>
<dbReference type="PROSITE" id="PS50181">
    <property type="entry name" value="FBOX"/>
    <property type="match status" value="1"/>
</dbReference>
<dbReference type="OMA" id="SWSQVFQ"/>
<feature type="region of interest" description="Disordered" evidence="2">
    <location>
        <begin position="160"/>
        <end position="196"/>
    </location>
</feature>
<evidence type="ECO:0000256" key="1">
    <source>
        <dbReference type="ARBA" id="ARBA00022786"/>
    </source>
</evidence>
<feature type="compositionally biased region" description="Basic and acidic residues" evidence="2">
    <location>
        <begin position="21"/>
        <end position="33"/>
    </location>
</feature>
<dbReference type="Pfam" id="PF19270">
    <property type="entry name" value="FBO_C"/>
    <property type="match status" value="1"/>
</dbReference>
<dbReference type="Pfam" id="PF12937">
    <property type="entry name" value="F-box-like"/>
    <property type="match status" value="1"/>
</dbReference>
<reference evidence="4 5" key="1">
    <citation type="journal article" date="2012" name="PLoS Pathog.">
        <title>Diverse lifestyles and strategies of plant pathogenesis encoded in the genomes of eighteen Dothideomycetes fungi.</title>
        <authorList>
            <person name="Ohm R.A."/>
            <person name="Feau N."/>
            <person name="Henrissat B."/>
            <person name="Schoch C.L."/>
            <person name="Horwitz B.A."/>
            <person name="Barry K.W."/>
            <person name="Condon B.J."/>
            <person name="Copeland A.C."/>
            <person name="Dhillon B."/>
            <person name="Glaser F."/>
            <person name="Hesse C.N."/>
            <person name="Kosti I."/>
            <person name="LaButti K."/>
            <person name="Lindquist E.A."/>
            <person name="Lucas S."/>
            <person name="Salamov A.A."/>
            <person name="Bradshaw R.E."/>
            <person name="Ciuffetti L."/>
            <person name="Hamelin R.C."/>
            <person name="Kema G.H.J."/>
            <person name="Lawrence C."/>
            <person name="Scott J.A."/>
            <person name="Spatafora J.W."/>
            <person name="Turgeon B.G."/>
            <person name="de Wit P.J.G.M."/>
            <person name="Zhong S."/>
            <person name="Goodwin S.B."/>
            <person name="Grigoriev I.V."/>
        </authorList>
    </citation>
    <scope>NUCLEOTIDE SEQUENCE [LARGE SCALE GENOMIC DNA]</scope>
    <source>
        <strain evidence="4 5">SO2202</strain>
    </source>
</reference>
<dbReference type="eggNOG" id="KOG2997">
    <property type="taxonomic scope" value="Eukaryota"/>
</dbReference>
<name>M3BRZ2_SPHMS</name>
<accession>M3BRZ2</accession>
<dbReference type="InterPro" id="IPR036047">
    <property type="entry name" value="F-box-like_dom_sf"/>
</dbReference>
<feature type="compositionally biased region" description="Basic and acidic residues" evidence="2">
    <location>
        <begin position="71"/>
        <end position="97"/>
    </location>
</feature>
<dbReference type="HOGENOM" id="CLU_017706_0_0_1"/>
<feature type="compositionally biased region" description="Basic and acidic residues" evidence="2">
    <location>
        <begin position="119"/>
        <end position="129"/>
    </location>
</feature>
<dbReference type="PANTHER" id="PTHR12874:SF9">
    <property type="entry name" value="F-BOX ONLY PROTEIN 48"/>
    <property type="match status" value="1"/>
</dbReference>
<evidence type="ECO:0000256" key="2">
    <source>
        <dbReference type="SAM" id="MobiDB-lite"/>
    </source>
</evidence>
<keyword evidence="1" id="KW-0833">Ubl conjugation pathway</keyword>
<sequence length="546" mass="61042">MGQDDRSPSTSAAPETEAELEAFRQKWREEVSARNKQASAGPSASRAGPVDASKSRAKESGSSAAPIESFSAHRNERFHEVLDPKAYHDLPDKEEQLKLGADGQELDRSVVEEPSSALEHYERAVEKESQGNLSESMRHYRKAFKLDDGVHEAYKRKHFPPSMFQKPKAPNPNPSNASATVPRTDHHSLHGRSGEGLPATLKQLVEQFSALRIEPPEPKSSLSPPERCPIADLPEELLTHILTDLGVDHVSALGQVAQVCKRLAYLILTEDSIWKRVAMDSPYGFPAMHYDFAVEIDGSPIDTSDAIDAYIRQSYSAEHEEEKEVALPPTLEERARAYSALTDQLLVSTYSNSWRQMFKFRPRIRFNGCYISTVNYTRAGANVGNTLTWGAPVHVVTYFRYLRFLRDGSCISLLTISEPADVVHHLIPENIHSHHGNVQYVPSAVMKDALRGRWRLSGPASSTVDPVTGEDEVEGDVLVETEGAVSKYTYKMYLGLAHAGKAARNNKLAWKGFWSYNKLTDDWGKFELRNDKAFYWSRVKSYGNGL</sequence>
<dbReference type="EMBL" id="KB456270">
    <property type="protein sequence ID" value="EMF08878.1"/>
    <property type="molecule type" value="Genomic_DNA"/>
</dbReference>
<dbReference type="GO" id="GO:0019005">
    <property type="term" value="C:SCF ubiquitin ligase complex"/>
    <property type="evidence" value="ECO:0007669"/>
    <property type="project" value="TreeGrafter"/>
</dbReference>
<feature type="compositionally biased region" description="Low complexity" evidence="2">
    <location>
        <begin position="38"/>
        <end position="49"/>
    </location>
</feature>
<dbReference type="STRING" id="692275.M3BRZ2"/>
<dbReference type="RefSeq" id="XP_016756999.1">
    <property type="nucleotide sequence ID" value="XM_016907045.1"/>
</dbReference>
<dbReference type="GO" id="GO:0031146">
    <property type="term" value="P:SCF-dependent proteasomal ubiquitin-dependent protein catabolic process"/>
    <property type="evidence" value="ECO:0007669"/>
    <property type="project" value="TreeGrafter"/>
</dbReference>
<dbReference type="GO" id="GO:0005737">
    <property type="term" value="C:cytoplasm"/>
    <property type="evidence" value="ECO:0007669"/>
    <property type="project" value="TreeGrafter"/>
</dbReference>
<feature type="domain" description="F-box" evidence="3">
    <location>
        <begin position="227"/>
        <end position="277"/>
    </location>
</feature>
<gene>
    <name evidence="4" type="ORF">SEPMUDRAFT_151786</name>
</gene>